<evidence type="ECO:0000313" key="1">
    <source>
        <dbReference type="EMBL" id="RRT62289.1"/>
    </source>
</evidence>
<accession>A0A426ZEA9</accession>
<reference evidence="1 2" key="1">
    <citation type="journal article" date="2014" name="Agronomy (Basel)">
        <title>A Draft Genome Sequence for Ensete ventricosum, the Drought-Tolerant Tree Against Hunger.</title>
        <authorList>
            <person name="Harrison J."/>
            <person name="Moore K.A."/>
            <person name="Paszkiewicz K."/>
            <person name="Jones T."/>
            <person name="Grant M."/>
            <person name="Ambacheew D."/>
            <person name="Muzemil S."/>
            <person name="Studholme D.J."/>
        </authorList>
    </citation>
    <scope>NUCLEOTIDE SEQUENCE [LARGE SCALE GENOMIC DNA]</scope>
</reference>
<dbReference type="Proteomes" id="UP000287651">
    <property type="component" value="Unassembled WGS sequence"/>
</dbReference>
<feature type="non-terminal residue" evidence="1">
    <location>
        <position position="66"/>
    </location>
</feature>
<dbReference type="EMBL" id="AMZH03007044">
    <property type="protein sequence ID" value="RRT62289.1"/>
    <property type="molecule type" value="Genomic_DNA"/>
</dbReference>
<evidence type="ECO:0000313" key="2">
    <source>
        <dbReference type="Proteomes" id="UP000287651"/>
    </source>
</evidence>
<dbReference type="AlphaFoldDB" id="A0A426ZEA9"/>
<sequence>MEKDPGRADYLLLPGDLLPELGGLLPDSFHPPPGRRTPEKPGIRSAICRYLQGGGGVGGGGGGGER</sequence>
<proteinExistence type="predicted"/>
<organism evidence="1 2">
    <name type="scientific">Ensete ventricosum</name>
    <name type="common">Abyssinian banana</name>
    <name type="synonym">Musa ensete</name>
    <dbReference type="NCBI Taxonomy" id="4639"/>
    <lineage>
        <taxon>Eukaryota</taxon>
        <taxon>Viridiplantae</taxon>
        <taxon>Streptophyta</taxon>
        <taxon>Embryophyta</taxon>
        <taxon>Tracheophyta</taxon>
        <taxon>Spermatophyta</taxon>
        <taxon>Magnoliopsida</taxon>
        <taxon>Liliopsida</taxon>
        <taxon>Zingiberales</taxon>
        <taxon>Musaceae</taxon>
        <taxon>Ensete</taxon>
    </lineage>
</organism>
<name>A0A426ZEA9_ENSVE</name>
<comment type="caution">
    <text evidence="1">The sequence shown here is derived from an EMBL/GenBank/DDBJ whole genome shotgun (WGS) entry which is preliminary data.</text>
</comment>
<gene>
    <name evidence="1" type="ORF">B296_00033739</name>
</gene>
<protein>
    <submittedName>
        <fullName evidence="1">Uncharacterized protein</fullName>
    </submittedName>
</protein>